<gene>
    <name evidence="1" type="ORF">Aud_002242</name>
</gene>
<name>A0A8E0R4G7_9EURO</name>
<proteinExistence type="predicted"/>
<dbReference type="EMBL" id="BBXM02000011">
    <property type="protein sequence ID" value="GIC94911.1"/>
    <property type="molecule type" value="Genomic_DNA"/>
</dbReference>
<organism evidence="1 2">
    <name type="scientific">Aspergillus udagawae</name>
    <dbReference type="NCBI Taxonomy" id="91492"/>
    <lineage>
        <taxon>Eukaryota</taxon>
        <taxon>Fungi</taxon>
        <taxon>Dikarya</taxon>
        <taxon>Ascomycota</taxon>
        <taxon>Pezizomycotina</taxon>
        <taxon>Eurotiomycetes</taxon>
        <taxon>Eurotiomycetidae</taxon>
        <taxon>Eurotiales</taxon>
        <taxon>Aspergillaceae</taxon>
        <taxon>Aspergillus</taxon>
        <taxon>Aspergillus subgen. Fumigati</taxon>
    </lineage>
</organism>
<protein>
    <submittedName>
        <fullName evidence="1">Uncharacterized protein</fullName>
    </submittedName>
</protein>
<dbReference type="GeneID" id="66989718"/>
<evidence type="ECO:0000313" key="1">
    <source>
        <dbReference type="EMBL" id="GIC94911.1"/>
    </source>
</evidence>
<comment type="caution">
    <text evidence="1">The sequence shown here is derived from an EMBL/GenBank/DDBJ whole genome shotgun (WGS) entry which is preliminary data.</text>
</comment>
<sequence length="464" mass="52950">MGAKRTPAKKNKGSAAAEAVAILEKRTQDSQKVAQDLDYDPFIFMPHEWRVTVDFAKFPLTSAPPSVPKFQEEKVRMTPVGIIKDLPYSYNNSHNCFYRLAYTTIFLKAKTCSPWYELCDSTGKTVRSEDCCLLPSYNSDINRLKLAKSSFEGQIMQLEQAYSEYTFKMVHFRNEQRAWEVALLSSIHQAKLSPIHDDKTMAKIRTWEKQQLRKEDDGEFDAFYYGDVTVPDKRPVYPLQWNRPRGAPLPQFVPQRLKDLRSSIDKVNQAISDLTKLQTRSMTGASHKKRFFSKLSDDEDEDTKQLTLPDNLSLYLDWVAYRHAVWDAGGLPGPDEDLLEKYNLPQHIDSNRTAWPASLKQLGVTKLRIDEDLTAFPWGKPAIALQRTLAKATGYTKDSLFSDKAMKALIRIEQWYFTYNATGRSALSSKGVDDWAITAKGRTCVIKALEQLGATKETHPTFFA</sequence>
<dbReference type="RefSeq" id="XP_043152177.1">
    <property type="nucleotide sequence ID" value="XM_043296242.1"/>
</dbReference>
<dbReference type="AlphaFoldDB" id="A0A8E0R4G7"/>
<evidence type="ECO:0000313" key="2">
    <source>
        <dbReference type="Proteomes" id="UP000036893"/>
    </source>
</evidence>
<reference evidence="1" key="2">
    <citation type="submission" date="2021-01" db="EMBL/GenBank/DDBJ databases">
        <title>Pan-genome distribution and transcriptional activeness of fungal secondary metabolism genes in Aspergillus section Fumigati.</title>
        <authorList>
            <person name="Takahashi H."/>
            <person name="Umemura M."/>
            <person name="Ninomiya A."/>
            <person name="Kusuya Y."/>
            <person name="Urayama S."/>
            <person name="Shimizu M."/>
            <person name="Watanabe A."/>
            <person name="Kamei K."/>
            <person name="Yaguchi T."/>
            <person name="Hagiwara D."/>
        </authorList>
    </citation>
    <scope>NUCLEOTIDE SEQUENCE</scope>
    <source>
        <strain evidence="1">IFM 46973</strain>
    </source>
</reference>
<accession>A0A8E0R4G7</accession>
<dbReference type="Proteomes" id="UP000036893">
    <property type="component" value="Unassembled WGS sequence"/>
</dbReference>
<reference evidence="1" key="1">
    <citation type="journal article" date="2015" name="Genome Announc.">
        <title>Draft Genome Sequence of the Pathogenic Filamentous Fungus Aspergillus udagawae Strain IFM 46973T.</title>
        <authorList>
            <person name="Kusuya Y."/>
            <person name="Takahashi-Nakaguchi A."/>
            <person name="Takahashi H."/>
            <person name="Yaguchi T."/>
        </authorList>
    </citation>
    <scope>NUCLEOTIDE SEQUENCE</scope>
    <source>
        <strain evidence="1">IFM 46973</strain>
    </source>
</reference>